<dbReference type="OrthoDB" id="9795402at2"/>
<sequence>MSGKREGPYVRRFAQQSPLDAIDYVITHELCHGAVPHHGPAFYELLGRVMPDWERRKIRLETILA</sequence>
<dbReference type="Proteomes" id="UP000305709">
    <property type="component" value="Unassembled WGS sequence"/>
</dbReference>
<accession>A0A5C4N4J0</accession>
<gene>
    <name evidence="2" type="ORF">FHG71_20030</name>
</gene>
<dbReference type="Pfam" id="PF01863">
    <property type="entry name" value="YgjP-like"/>
    <property type="match status" value="1"/>
</dbReference>
<evidence type="ECO:0000259" key="1">
    <source>
        <dbReference type="Pfam" id="PF01863"/>
    </source>
</evidence>
<feature type="domain" description="YgjP-like metallopeptidase" evidence="1">
    <location>
        <begin position="18"/>
        <end position="61"/>
    </location>
</feature>
<keyword evidence="3" id="KW-1185">Reference proteome</keyword>
<dbReference type="AlphaFoldDB" id="A0A5C4N4J0"/>
<protein>
    <submittedName>
        <fullName evidence="2">M48 family metallopeptidase</fullName>
    </submittedName>
</protein>
<organism evidence="2 3">
    <name type="scientific">Rubellimicrobium roseum</name>
    <dbReference type="NCBI Taxonomy" id="687525"/>
    <lineage>
        <taxon>Bacteria</taxon>
        <taxon>Pseudomonadati</taxon>
        <taxon>Pseudomonadota</taxon>
        <taxon>Alphaproteobacteria</taxon>
        <taxon>Rhodobacterales</taxon>
        <taxon>Roseobacteraceae</taxon>
        <taxon>Rubellimicrobium</taxon>
    </lineage>
</organism>
<dbReference type="CDD" id="cd07344">
    <property type="entry name" value="M48_yhfN_like"/>
    <property type="match status" value="1"/>
</dbReference>
<evidence type="ECO:0000313" key="2">
    <source>
        <dbReference type="EMBL" id="TNC62889.1"/>
    </source>
</evidence>
<name>A0A5C4N4J0_9RHOB</name>
<reference evidence="2 3" key="1">
    <citation type="submission" date="2019-06" db="EMBL/GenBank/DDBJ databases">
        <authorList>
            <person name="Jiang L."/>
        </authorList>
    </citation>
    <scope>NUCLEOTIDE SEQUENCE [LARGE SCALE GENOMIC DNA]</scope>
    <source>
        <strain evidence="2 3">YIM 48858</strain>
    </source>
</reference>
<comment type="caution">
    <text evidence="2">The sequence shown here is derived from an EMBL/GenBank/DDBJ whole genome shotgun (WGS) entry which is preliminary data.</text>
</comment>
<dbReference type="Gene3D" id="3.30.2010.10">
    <property type="entry name" value="Metalloproteases ('zincins'), catalytic domain"/>
    <property type="match status" value="1"/>
</dbReference>
<dbReference type="EMBL" id="VDFV01000055">
    <property type="protein sequence ID" value="TNC62889.1"/>
    <property type="molecule type" value="Genomic_DNA"/>
</dbReference>
<dbReference type="InterPro" id="IPR002725">
    <property type="entry name" value="YgjP-like_metallopeptidase"/>
</dbReference>
<evidence type="ECO:0000313" key="3">
    <source>
        <dbReference type="Proteomes" id="UP000305709"/>
    </source>
</evidence>
<proteinExistence type="predicted"/>